<comment type="caution">
    <text evidence="1">The sequence shown here is derived from an EMBL/GenBank/DDBJ whole genome shotgun (WGS) entry which is preliminary data.</text>
</comment>
<protein>
    <submittedName>
        <fullName evidence="1">Uncharacterized protein</fullName>
    </submittedName>
</protein>
<accession>A0ABD2J6Y3</accession>
<dbReference type="EMBL" id="JBICCN010000232">
    <property type="protein sequence ID" value="KAL3085203.1"/>
    <property type="molecule type" value="Genomic_DNA"/>
</dbReference>
<name>A0ABD2J6Y3_HETSC</name>
<gene>
    <name evidence="1" type="ORF">niasHS_010272</name>
</gene>
<sequence length="248" mass="29232">MELRQNEYESIPHASGRFSPKAIWPFQSRTESYRLVYISTIFGSGSYDQYLPKNVPSHLRYFYLIRAVWKIELVDEQRAEWEKRAEDEPHLVELSDNSPDLFDRILKREIDRKLYERSEAFEEFKLRENAFKEYFMNKYDKNLEIPSDSPFEKLLKAGGLVSIKNKAGWNSLDEAVANGDRNIGNDKRSNIDRTLPLISFELQTASNFNASTKKLLEQDHRDFTLEIKWKVTSWLLPARLRPEEIQSS</sequence>
<evidence type="ECO:0000313" key="1">
    <source>
        <dbReference type="EMBL" id="KAL3085203.1"/>
    </source>
</evidence>
<dbReference type="AlphaFoldDB" id="A0ABD2J6Y3"/>
<keyword evidence="2" id="KW-1185">Reference proteome</keyword>
<evidence type="ECO:0000313" key="2">
    <source>
        <dbReference type="Proteomes" id="UP001620645"/>
    </source>
</evidence>
<organism evidence="1 2">
    <name type="scientific">Heterodera schachtii</name>
    <name type="common">Sugarbeet cyst nematode worm</name>
    <name type="synonym">Tylenchus schachtii</name>
    <dbReference type="NCBI Taxonomy" id="97005"/>
    <lineage>
        <taxon>Eukaryota</taxon>
        <taxon>Metazoa</taxon>
        <taxon>Ecdysozoa</taxon>
        <taxon>Nematoda</taxon>
        <taxon>Chromadorea</taxon>
        <taxon>Rhabditida</taxon>
        <taxon>Tylenchina</taxon>
        <taxon>Tylenchomorpha</taxon>
        <taxon>Tylenchoidea</taxon>
        <taxon>Heteroderidae</taxon>
        <taxon>Heteroderinae</taxon>
        <taxon>Heterodera</taxon>
    </lineage>
</organism>
<reference evidence="1 2" key="1">
    <citation type="submission" date="2024-10" db="EMBL/GenBank/DDBJ databases">
        <authorList>
            <person name="Kim D."/>
        </authorList>
    </citation>
    <scope>NUCLEOTIDE SEQUENCE [LARGE SCALE GENOMIC DNA]</scope>
    <source>
        <strain evidence="1">Taebaek</strain>
    </source>
</reference>
<proteinExistence type="predicted"/>
<dbReference type="Proteomes" id="UP001620645">
    <property type="component" value="Unassembled WGS sequence"/>
</dbReference>